<feature type="region of interest" description="Disordered" evidence="1">
    <location>
        <begin position="51"/>
        <end position="178"/>
    </location>
</feature>
<dbReference type="PANTHER" id="PTHR33734:SF22">
    <property type="entry name" value="MEMBRANE-BOUND LYTIC MUREIN TRANSGLYCOSYLASE D"/>
    <property type="match status" value="1"/>
</dbReference>
<dbReference type="EMBL" id="BMHP01000008">
    <property type="protein sequence ID" value="GGD96268.1"/>
    <property type="molecule type" value="Genomic_DNA"/>
</dbReference>
<keyword evidence="2" id="KW-1133">Transmembrane helix</keyword>
<sequence>MNKKPIDSYIGPRGSRSKKDRTMLLIMLASGAIFIIICGISYGIFTKPLGSGPKQTAAEIEQPGNQPAGDNEDDGPAPDLSAGDGQASGNASAGNEPAGQTEQGESESAATEETGLDTEDKPASTEPTGTETADKTETSGSGALAGEDSTGAADNGPKEVATQQTSSSAKTDKPAGTTAKLPTSYVVKKGDTLRSISMKFYGTKEYIELLAERNNILLINDMKVGDTLTIPALSSASGSASGKKQDNSSAYAKVTLPATYLVQPGDTLYNISKQFYDSKDYVELIAAQNKLKATEDLKAGSSLTIPALPKAKPGSGSTAKPQAVKNHTVLEGETLSSISRTYYGSSKYAKTISEYNHVANSDTVKAGDVLKIPKL</sequence>
<dbReference type="InterPro" id="IPR018392">
    <property type="entry name" value="LysM"/>
</dbReference>
<proteinExistence type="predicted"/>
<evidence type="ECO:0000313" key="5">
    <source>
        <dbReference type="Proteomes" id="UP000612456"/>
    </source>
</evidence>
<dbReference type="PROSITE" id="PS51782">
    <property type="entry name" value="LYSM"/>
    <property type="match status" value="3"/>
</dbReference>
<reference evidence="4" key="1">
    <citation type="journal article" date="2014" name="Int. J. Syst. Evol. Microbiol.">
        <title>Complete genome sequence of Corynebacterium casei LMG S-19264T (=DSM 44701T), isolated from a smear-ripened cheese.</title>
        <authorList>
            <consortium name="US DOE Joint Genome Institute (JGI-PGF)"/>
            <person name="Walter F."/>
            <person name="Albersmeier A."/>
            <person name="Kalinowski J."/>
            <person name="Ruckert C."/>
        </authorList>
    </citation>
    <scope>NUCLEOTIDE SEQUENCE</scope>
    <source>
        <strain evidence="4">CGMCC 1.15178</strain>
    </source>
</reference>
<dbReference type="Pfam" id="PF01476">
    <property type="entry name" value="LysM"/>
    <property type="match status" value="3"/>
</dbReference>
<dbReference type="RefSeq" id="WP_188998880.1">
    <property type="nucleotide sequence ID" value="NZ_BMHP01000008.1"/>
</dbReference>
<feature type="domain" description="LysM" evidence="3">
    <location>
        <begin position="183"/>
        <end position="230"/>
    </location>
</feature>
<evidence type="ECO:0000256" key="2">
    <source>
        <dbReference type="SAM" id="Phobius"/>
    </source>
</evidence>
<feature type="domain" description="LysM" evidence="3">
    <location>
        <begin position="258"/>
        <end position="305"/>
    </location>
</feature>
<keyword evidence="5" id="KW-1185">Reference proteome</keyword>
<dbReference type="InterPro" id="IPR036779">
    <property type="entry name" value="LysM_dom_sf"/>
</dbReference>
<keyword evidence="2" id="KW-0472">Membrane</keyword>
<evidence type="ECO:0000259" key="3">
    <source>
        <dbReference type="PROSITE" id="PS51782"/>
    </source>
</evidence>
<dbReference type="SUPFAM" id="SSF54106">
    <property type="entry name" value="LysM domain"/>
    <property type="match status" value="3"/>
</dbReference>
<dbReference type="PANTHER" id="PTHR33734">
    <property type="entry name" value="LYSM DOMAIN-CONTAINING GPI-ANCHORED PROTEIN 2"/>
    <property type="match status" value="1"/>
</dbReference>
<dbReference type="Proteomes" id="UP000612456">
    <property type="component" value="Unassembled WGS sequence"/>
</dbReference>
<dbReference type="GO" id="GO:0008932">
    <property type="term" value="F:lytic endotransglycosylase activity"/>
    <property type="evidence" value="ECO:0007669"/>
    <property type="project" value="TreeGrafter"/>
</dbReference>
<name>A0A916ZG79_9BACL</name>
<organism evidence="4 5">
    <name type="scientific">Paenibacillus nasutitermitis</name>
    <dbReference type="NCBI Taxonomy" id="1652958"/>
    <lineage>
        <taxon>Bacteria</taxon>
        <taxon>Bacillati</taxon>
        <taxon>Bacillota</taxon>
        <taxon>Bacilli</taxon>
        <taxon>Bacillales</taxon>
        <taxon>Paenibacillaceae</taxon>
        <taxon>Paenibacillus</taxon>
    </lineage>
</organism>
<evidence type="ECO:0000313" key="4">
    <source>
        <dbReference type="EMBL" id="GGD96268.1"/>
    </source>
</evidence>
<feature type="domain" description="LysM" evidence="3">
    <location>
        <begin position="325"/>
        <end position="372"/>
    </location>
</feature>
<accession>A0A916ZG79</accession>
<feature type="compositionally biased region" description="Polar residues" evidence="1">
    <location>
        <begin position="87"/>
        <end position="111"/>
    </location>
</feature>
<dbReference type="AlphaFoldDB" id="A0A916ZG79"/>
<gene>
    <name evidence="4" type="ORF">GCM10010911_63700</name>
</gene>
<comment type="caution">
    <text evidence="4">The sequence shown here is derived from an EMBL/GenBank/DDBJ whole genome shotgun (WGS) entry which is preliminary data.</text>
</comment>
<feature type="transmembrane region" description="Helical" evidence="2">
    <location>
        <begin position="23"/>
        <end position="45"/>
    </location>
</feature>
<reference evidence="4" key="2">
    <citation type="submission" date="2020-09" db="EMBL/GenBank/DDBJ databases">
        <authorList>
            <person name="Sun Q."/>
            <person name="Zhou Y."/>
        </authorList>
    </citation>
    <scope>NUCLEOTIDE SEQUENCE</scope>
    <source>
        <strain evidence="4">CGMCC 1.15178</strain>
    </source>
</reference>
<keyword evidence="2" id="KW-0812">Transmembrane</keyword>
<dbReference type="CDD" id="cd00118">
    <property type="entry name" value="LysM"/>
    <property type="match status" value="3"/>
</dbReference>
<evidence type="ECO:0000256" key="1">
    <source>
        <dbReference type="SAM" id="MobiDB-lite"/>
    </source>
</evidence>
<dbReference type="SMART" id="SM00257">
    <property type="entry name" value="LysM"/>
    <property type="match status" value="3"/>
</dbReference>
<protein>
    <recommendedName>
        <fullName evidence="3">LysM domain-containing protein</fullName>
    </recommendedName>
</protein>
<dbReference type="Gene3D" id="3.10.350.10">
    <property type="entry name" value="LysM domain"/>
    <property type="match status" value="3"/>
</dbReference>